<feature type="region of interest" description="Disordered" evidence="1">
    <location>
        <begin position="762"/>
        <end position="783"/>
    </location>
</feature>
<dbReference type="InterPro" id="IPR019535">
    <property type="entry name" value="ICE2_C"/>
</dbReference>
<evidence type="ECO:0000259" key="2">
    <source>
        <dbReference type="Pfam" id="PF10505"/>
    </source>
</evidence>
<dbReference type="Proteomes" id="UP001162031">
    <property type="component" value="Unassembled WGS sequence"/>
</dbReference>
<comment type="caution">
    <text evidence="3">The sequence shown here is derived from an EMBL/GenBank/DDBJ whole genome shotgun (WGS) entry which is preliminary data.</text>
</comment>
<dbReference type="GO" id="GO:0045945">
    <property type="term" value="P:positive regulation of transcription by RNA polymerase III"/>
    <property type="evidence" value="ECO:0007669"/>
    <property type="project" value="TreeGrafter"/>
</dbReference>
<feature type="domain" description="Little elongation complex subunit 2 C-terminal" evidence="2">
    <location>
        <begin position="389"/>
        <end position="545"/>
    </location>
</feature>
<keyword evidence="4" id="KW-1185">Reference proteome</keyword>
<dbReference type="PANTHER" id="PTHR14633">
    <property type="entry name" value="LITTLE ELONGATION COMPLEX SUBUNIT 2"/>
    <property type="match status" value="1"/>
</dbReference>
<evidence type="ECO:0000313" key="3">
    <source>
        <dbReference type="EMBL" id="CAI5741545.1"/>
    </source>
</evidence>
<evidence type="ECO:0000256" key="1">
    <source>
        <dbReference type="SAM" id="MobiDB-lite"/>
    </source>
</evidence>
<name>A0AAV0UX67_HYABA</name>
<accession>A0AAV0UX67</accession>
<evidence type="ECO:0000313" key="4">
    <source>
        <dbReference type="Proteomes" id="UP001162031"/>
    </source>
</evidence>
<dbReference type="PANTHER" id="PTHR14633:SF3">
    <property type="entry name" value="LITTLE ELONGATION COMPLEX SUBUNIT 2"/>
    <property type="match status" value="1"/>
</dbReference>
<dbReference type="AlphaFoldDB" id="A0AAV0UX67"/>
<feature type="compositionally biased region" description="Basic residues" evidence="1">
    <location>
        <begin position="762"/>
        <end position="776"/>
    </location>
</feature>
<proteinExistence type="predicted"/>
<dbReference type="GO" id="GO:0008023">
    <property type="term" value="C:transcription elongation factor complex"/>
    <property type="evidence" value="ECO:0007669"/>
    <property type="project" value="InterPro"/>
</dbReference>
<reference evidence="3" key="1">
    <citation type="submission" date="2022-12" db="EMBL/GenBank/DDBJ databases">
        <authorList>
            <person name="Webb A."/>
        </authorList>
    </citation>
    <scope>NUCLEOTIDE SEQUENCE</scope>
    <source>
        <strain evidence="3">Hp1</strain>
    </source>
</reference>
<sequence length="783" mass="86855">MDAFAVPQRLFAGHKRRAEALRTNRSVFFTADDFHTFSIYGYNHESRLYGELSTRRQALVDRPTRRSISSPKGSVPIQRRANESKHLVQLLVDMIENQRIHAPDNRVEVDNARRRISRYSVVEHEQYLALQRKMHQAQQRGLPAVLALSREEAEQWQQMKAEVALEQVIFCRMMARSLAPEAAVKEAFVPPFAASWYAAMVTQCWNDIYRLYPRWFEPCLTVALPSGAVSTGSGCATIKAEEVAARGSCCTIDLTKLVAGQLLNAAANENKGLDVAFPRQVISADHQAAQLVEAFDCDVAISSSTLVTLFDSDTSTHFSHVPAEWGIPMKSRASVCASTGATKKRVFLDRPLPGGNPGTREKVAEAGRAALLSRFEAESVVDGSTGGRTAYHIWQLHDRRILVRSTTHVNMMAPASSGGASPSVTVPKGEQQKEQTVTPLSVFVKPDYHLLGVEEQLTTSERCRFWLHSWLRGGSPVLVARVDPTSGVVSSWQTYSPASLLYGDKSQQTLPLECFDPASKFMWLSLLFAGLADLPVGKYLLQPQDATGPSTFGQQRGGVQVLMATAASGSEETRVVDLYSFMPTTSTSDDEGGGDGSAASTTVPSSKPIFSTLPAWNRSDRIPYTYQTGMYCVSFFLEGRCPNVLQDNSCNHLHLQLPPQSTRTATRHVKSKRTYFDNYTKVLKKATPRNQLQLLTRPERVMLNYAFCGEEAVRSSDVTTSADLHAPLHCSKTRPECTLPHLTLHQVLERLADDLLRKGRAKRRAQKTEHRLKRATKVNQCPT</sequence>
<organism evidence="3 4">
    <name type="scientific">Hyaloperonospora brassicae</name>
    <name type="common">Brassica downy mildew</name>
    <name type="synonym">Peronospora brassicae</name>
    <dbReference type="NCBI Taxonomy" id="162125"/>
    <lineage>
        <taxon>Eukaryota</taxon>
        <taxon>Sar</taxon>
        <taxon>Stramenopiles</taxon>
        <taxon>Oomycota</taxon>
        <taxon>Peronosporomycetes</taxon>
        <taxon>Peronosporales</taxon>
        <taxon>Peronosporaceae</taxon>
        <taxon>Hyaloperonospora</taxon>
    </lineage>
</organism>
<dbReference type="GO" id="GO:0042795">
    <property type="term" value="P:snRNA transcription by RNA polymerase II"/>
    <property type="evidence" value="ECO:0007669"/>
    <property type="project" value="TreeGrafter"/>
</dbReference>
<gene>
    <name evidence="3" type="ORF">HBR001_LOCUS8537</name>
</gene>
<dbReference type="Pfam" id="PF10505">
    <property type="entry name" value="NARG2_C"/>
    <property type="match status" value="1"/>
</dbReference>
<dbReference type="GO" id="GO:0042796">
    <property type="term" value="P:snRNA transcription by RNA polymerase III"/>
    <property type="evidence" value="ECO:0007669"/>
    <property type="project" value="TreeGrafter"/>
</dbReference>
<dbReference type="EMBL" id="CANTFL010001450">
    <property type="protein sequence ID" value="CAI5741545.1"/>
    <property type="molecule type" value="Genomic_DNA"/>
</dbReference>
<protein>
    <recommendedName>
        <fullName evidence="2">Little elongation complex subunit 2 C-terminal domain-containing protein</fullName>
    </recommendedName>
</protein>